<dbReference type="EC" id="3.4.21.-" evidence="10"/>
<evidence type="ECO:0000256" key="5">
    <source>
        <dbReference type="ARBA" id="ARBA00022989"/>
    </source>
</evidence>
<evidence type="ECO:0000259" key="9">
    <source>
        <dbReference type="Pfam" id="PF20216"/>
    </source>
</evidence>
<evidence type="ECO:0000256" key="3">
    <source>
        <dbReference type="ARBA" id="ARBA00022692"/>
    </source>
</evidence>
<feature type="transmembrane region" description="Helical" evidence="7">
    <location>
        <begin position="20"/>
        <end position="44"/>
    </location>
</feature>
<evidence type="ECO:0000313" key="11">
    <source>
        <dbReference type="Proteomes" id="UP001174839"/>
    </source>
</evidence>
<dbReference type="GO" id="GO:0008233">
    <property type="term" value="F:peptidase activity"/>
    <property type="evidence" value="ECO:0007669"/>
    <property type="project" value="UniProtKB-KW"/>
</dbReference>
<dbReference type="InterPro" id="IPR035952">
    <property type="entry name" value="Rhomboid-like_sf"/>
</dbReference>
<comment type="caution">
    <text evidence="10">The sequence shown here is derived from an EMBL/GenBank/DDBJ whole genome shotgun (WGS) entry which is preliminary data.</text>
</comment>
<proteinExistence type="inferred from homology"/>
<evidence type="ECO:0000256" key="1">
    <source>
        <dbReference type="ARBA" id="ARBA00004141"/>
    </source>
</evidence>
<comment type="subcellular location">
    <subcellularLocation>
        <location evidence="1">Membrane</location>
        <topology evidence="1">Multi-pass membrane protein</topology>
    </subcellularLocation>
</comment>
<feature type="transmembrane region" description="Helical" evidence="7">
    <location>
        <begin position="64"/>
        <end position="88"/>
    </location>
</feature>
<dbReference type="Proteomes" id="UP001174839">
    <property type="component" value="Unassembled WGS sequence"/>
</dbReference>
<organism evidence="10 11">
    <name type="scientific">Robiginitalea aurantiaca</name>
    <dbReference type="NCBI Taxonomy" id="3056915"/>
    <lineage>
        <taxon>Bacteria</taxon>
        <taxon>Pseudomonadati</taxon>
        <taxon>Bacteroidota</taxon>
        <taxon>Flavobacteriia</taxon>
        <taxon>Flavobacteriales</taxon>
        <taxon>Flavobacteriaceae</taxon>
        <taxon>Robiginitalea</taxon>
    </lineage>
</organism>
<evidence type="ECO:0000256" key="2">
    <source>
        <dbReference type="ARBA" id="ARBA00009045"/>
    </source>
</evidence>
<feature type="domain" description="Peptidase S54 rhomboid" evidence="8">
    <location>
        <begin position="59"/>
        <end position="201"/>
    </location>
</feature>
<evidence type="ECO:0000259" key="8">
    <source>
        <dbReference type="Pfam" id="PF01694"/>
    </source>
</evidence>
<dbReference type="PANTHER" id="PTHR43731:SF14">
    <property type="entry name" value="PRESENILIN-ASSOCIATED RHOMBOID-LIKE PROTEIN, MITOCHONDRIAL"/>
    <property type="match status" value="1"/>
</dbReference>
<feature type="transmembrane region" description="Helical" evidence="7">
    <location>
        <begin position="100"/>
        <end position="119"/>
    </location>
</feature>
<evidence type="ECO:0000313" key="10">
    <source>
        <dbReference type="EMBL" id="MDM9632063.1"/>
    </source>
</evidence>
<keyword evidence="10" id="KW-0645">Protease</keyword>
<protein>
    <submittedName>
        <fullName evidence="10">Rhomboid family intramembrane serine protease</fullName>
        <ecNumber evidence="10">3.4.21.-</ecNumber>
    </submittedName>
</protein>
<dbReference type="EMBL" id="JAUDUY010000005">
    <property type="protein sequence ID" value="MDM9632063.1"/>
    <property type="molecule type" value="Genomic_DNA"/>
</dbReference>
<evidence type="ECO:0000256" key="7">
    <source>
        <dbReference type="SAM" id="Phobius"/>
    </source>
</evidence>
<dbReference type="Pfam" id="PF01694">
    <property type="entry name" value="Rhomboid"/>
    <property type="match status" value="1"/>
</dbReference>
<dbReference type="GO" id="GO:0006508">
    <property type="term" value="P:proteolysis"/>
    <property type="evidence" value="ECO:0007669"/>
    <property type="project" value="UniProtKB-KW"/>
</dbReference>
<dbReference type="RefSeq" id="WP_289725422.1">
    <property type="nucleotide sequence ID" value="NZ_JAUDUY010000005.1"/>
</dbReference>
<accession>A0ABT7WGS9</accession>
<dbReference type="Pfam" id="PF20216">
    <property type="entry name" value="DUF6576"/>
    <property type="match status" value="1"/>
</dbReference>
<evidence type="ECO:0000256" key="6">
    <source>
        <dbReference type="ARBA" id="ARBA00023136"/>
    </source>
</evidence>
<evidence type="ECO:0000256" key="4">
    <source>
        <dbReference type="ARBA" id="ARBA00022801"/>
    </source>
</evidence>
<dbReference type="SUPFAM" id="SSF144091">
    <property type="entry name" value="Rhomboid-like"/>
    <property type="match status" value="1"/>
</dbReference>
<dbReference type="Gene3D" id="1.20.1540.10">
    <property type="entry name" value="Rhomboid-like"/>
    <property type="match status" value="1"/>
</dbReference>
<keyword evidence="11" id="KW-1185">Reference proteome</keyword>
<dbReference type="PANTHER" id="PTHR43731">
    <property type="entry name" value="RHOMBOID PROTEASE"/>
    <property type="match status" value="1"/>
</dbReference>
<sequence length="289" mass="33056">MSNTNLKYQFARLNIAEKLIVVNAAVFLVVRLLTFLLQLEPWALGRWFELPKGFLDFVSQPWSIVTYSFLHGGIWHIFFNMLLLYYAARIFFNYFGSRRFINVYFLGVISGGALFLLAYNLFPAFYNSQSPLIGASAGVMAVLIYVCTYIPQQEVRVFFFNLKLWYIGAFLVLLDLVMIPVENPGGHIAHLGGALLGYLYARKSHEGKDLGAGFSKLLDQIGSMFEKKKAPMKTVYRKRQNSPTRPVDYNRETRQRKIDGILDKISKSGYDSLTKSEKDFLFKAGKEDD</sequence>
<dbReference type="InterPro" id="IPR046483">
    <property type="entry name" value="DUF6576"/>
</dbReference>
<reference evidence="10" key="1">
    <citation type="submission" date="2023-06" db="EMBL/GenBank/DDBJ databases">
        <title>Robiginitalea aurantiacus sp. nov. and Algoriphagus sediminis sp. nov., isolated from coastal sediment.</title>
        <authorList>
            <person name="Zhou Z.Y."/>
            <person name="An J."/>
            <person name="Jia Y.W."/>
            <person name="Du Z.J."/>
        </authorList>
    </citation>
    <scope>NUCLEOTIDE SEQUENCE</scope>
    <source>
        <strain evidence="10">M39</strain>
    </source>
</reference>
<comment type="similarity">
    <text evidence="2">Belongs to the peptidase S54 family.</text>
</comment>
<feature type="transmembrane region" description="Helical" evidence="7">
    <location>
        <begin position="131"/>
        <end position="150"/>
    </location>
</feature>
<name>A0ABT7WGS9_9FLAO</name>
<keyword evidence="6 7" id="KW-0472">Membrane</keyword>
<keyword evidence="5 7" id="KW-1133">Transmembrane helix</keyword>
<dbReference type="InterPro" id="IPR050925">
    <property type="entry name" value="Rhomboid_protease_S54"/>
</dbReference>
<feature type="domain" description="DUF6576" evidence="9">
    <location>
        <begin position="249"/>
        <end position="281"/>
    </location>
</feature>
<feature type="transmembrane region" description="Helical" evidence="7">
    <location>
        <begin position="157"/>
        <end position="179"/>
    </location>
</feature>
<keyword evidence="3 7" id="KW-0812">Transmembrane</keyword>
<keyword evidence="4 10" id="KW-0378">Hydrolase</keyword>
<gene>
    <name evidence="10" type="ORF">QU605_11295</name>
</gene>
<dbReference type="InterPro" id="IPR022764">
    <property type="entry name" value="Peptidase_S54_rhomboid_dom"/>
</dbReference>